<dbReference type="RefSeq" id="WP_195899520.1">
    <property type="nucleotide sequence ID" value="NZ_JADOGI010000128.1"/>
</dbReference>
<accession>A0A931AI69</accession>
<evidence type="ECO:0000256" key="1">
    <source>
        <dbReference type="SAM" id="MobiDB-lite"/>
    </source>
</evidence>
<dbReference type="AlphaFoldDB" id="A0A931AI69"/>
<evidence type="ECO:0000313" key="2">
    <source>
        <dbReference type="EMBL" id="MBF8190600.1"/>
    </source>
</evidence>
<organism evidence="2 3">
    <name type="scientific">Nonomuraea cypriaca</name>
    <dbReference type="NCBI Taxonomy" id="1187855"/>
    <lineage>
        <taxon>Bacteria</taxon>
        <taxon>Bacillati</taxon>
        <taxon>Actinomycetota</taxon>
        <taxon>Actinomycetes</taxon>
        <taxon>Streptosporangiales</taxon>
        <taxon>Streptosporangiaceae</taxon>
        <taxon>Nonomuraea</taxon>
    </lineage>
</organism>
<proteinExistence type="predicted"/>
<sequence>HLWIALANAGPVPGGVFAPDHVAVPRQEVLATGPGWTSLRCPLRGPDGMGATCAAKPQLARRRADLFTAALLAPPSPTDPAGHATPTRDGTRLERPATE</sequence>
<dbReference type="Proteomes" id="UP000605361">
    <property type="component" value="Unassembled WGS sequence"/>
</dbReference>
<keyword evidence="3" id="KW-1185">Reference proteome</keyword>
<reference evidence="2" key="1">
    <citation type="submission" date="2020-11" db="EMBL/GenBank/DDBJ databases">
        <title>Whole-genome analyses of Nonomuraea sp. K274.</title>
        <authorList>
            <person name="Veyisoglu A."/>
        </authorList>
    </citation>
    <scope>NUCLEOTIDE SEQUENCE</scope>
    <source>
        <strain evidence="2">K274</strain>
    </source>
</reference>
<dbReference type="EMBL" id="JADOGI010000128">
    <property type="protein sequence ID" value="MBF8190600.1"/>
    <property type="molecule type" value="Genomic_DNA"/>
</dbReference>
<comment type="caution">
    <text evidence="2">The sequence shown here is derived from an EMBL/GenBank/DDBJ whole genome shotgun (WGS) entry which is preliminary data.</text>
</comment>
<protein>
    <submittedName>
        <fullName evidence="2">Uncharacterized protein</fullName>
    </submittedName>
</protein>
<feature type="non-terminal residue" evidence="2">
    <location>
        <position position="1"/>
    </location>
</feature>
<evidence type="ECO:0000313" key="3">
    <source>
        <dbReference type="Proteomes" id="UP000605361"/>
    </source>
</evidence>
<gene>
    <name evidence="2" type="ORF">ITP53_33790</name>
</gene>
<feature type="compositionally biased region" description="Basic and acidic residues" evidence="1">
    <location>
        <begin position="89"/>
        <end position="99"/>
    </location>
</feature>
<name>A0A931AI69_9ACTN</name>
<feature type="region of interest" description="Disordered" evidence="1">
    <location>
        <begin position="71"/>
        <end position="99"/>
    </location>
</feature>